<dbReference type="GO" id="GO:0005743">
    <property type="term" value="C:mitochondrial inner membrane"/>
    <property type="evidence" value="ECO:0007669"/>
    <property type="project" value="UniProtKB-SubCell"/>
</dbReference>
<keyword evidence="7" id="KW-0999">Mitochondrion inner membrane</keyword>
<evidence type="ECO:0000256" key="1">
    <source>
        <dbReference type="ARBA" id="ARBA00004443"/>
    </source>
</evidence>
<evidence type="ECO:0000256" key="8">
    <source>
        <dbReference type="ARBA" id="ARBA00022982"/>
    </source>
</evidence>
<feature type="domain" description="Complex 1 LYR protein" evidence="14">
    <location>
        <begin position="93"/>
        <end position="155"/>
    </location>
</feature>
<evidence type="ECO:0000256" key="5">
    <source>
        <dbReference type="ARBA" id="ARBA00022448"/>
    </source>
</evidence>
<evidence type="ECO:0000256" key="7">
    <source>
        <dbReference type="ARBA" id="ARBA00022792"/>
    </source>
</evidence>
<dbReference type="PANTHER" id="PTHR12964:SF0">
    <property type="entry name" value="NADH DEHYDROGENASE [UBIQUINONE] 1 ALPHA SUBCOMPLEX SUBUNIT 6"/>
    <property type="match status" value="1"/>
</dbReference>
<dbReference type="AlphaFoldDB" id="A0AAD9UVV7"/>
<dbReference type="GO" id="GO:0006979">
    <property type="term" value="P:response to oxidative stress"/>
    <property type="evidence" value="ECO:0007669"/>
    <property type="project" value="TreeGrafter"/>
</dbReference>
<keyword evidence="9" id="KW-0496">Mitochondrion</keyword>
<protein>
    <recommendedName>
        <fullName evidence="4">NADH dehydrogenase [ubiquinone] 1 alpha subcomplex subunit 6</fullName>
    </recommendedName>
    <alternativeName>
        <fullName evidence="11">Complex I-B14</fullName>
    </alternativeName>
    <alternativeName>
        <fullName evidence="12">NADH-ubiquinone oxidoreductase B14 subunit</fullName>
    </alternativeName>
</protein>
<dbReference type="InterPro" id="IPR008011">
    <property type="entry name" value="Complex1_LYR_dom"/>
</dbReference>
<dbReference type="InterPro" id="IPR016488">
    <property type="entry name" value="NADH_Ub_cplx-1_asu_su-6"/>
</dbReference>
<reference evidence="15" key="2">
    <citation type="journal article" date="2023" name="Science">
        <title>Genomic signatures of disease resistance in endangered staghorn corals.</title>
        <authorList>
            <person name="Vollmer S.V."/>
            <person name="Selwyn J.D."/>
            <person name="Despard B.A."/>
            <person name="Roesel C.L."/>
        </authorList>
    </citation>
    <scope>NUCLEOTIDE SEQUENCE</scope>
    <source>
        <strain evidence="15">K2</strain>
    </source>
</reference>
<comment type="caution">
    <text evidence="15">The sequence shown here is derived from an EMBL/GenBank/DDBJ whole genome shotgun (WGS) entry which is preliminary data.</text>
</comment>
<dbReference type="PANTHER" id="PTHR12964">
    <property type="entry name" value="NADH-UBIQUINONE OXIDOREDUCTASE B14 SUBUNIT"/>
    <property type="match status" value="1"/>
</dbReference>
<dbReference type="CDD" id="cd20266">
    <property type="entry name" value="Complex1_LYR_NDUFA6_LYRM6"/>
    <property type="match status" value="1"/>
</dbReference>
<keyword evidence="6" id="KW-0679">Respiratory chain</keyword>
<dbReference type="InterPro" id="IPR045299">
    <property type="entry name" value="Complex1_LYR_NDUFA6_LYRM6"/>
</dbReference>
<comment type="function">
    <text evidence="13">Accessory subunit of the mitochondrial membrane respiratory chain NADH dehydrogenase (Complex I), that is believed to be not involved in catalysis. Required for proper complex I assembly. Complex I functions in the transfer of electrons from NADH to the respiratory chain. The immediate electron acceptor for the enzyme is believed to be ubiquinone.</text>
</comment>
<dbReference type="GO" id="GO:0045271">
    <property type="term" value="C:respiratory chain complex I"/>
    <property type="evidence" value="ECO:0007669"/>
    <property type="project" value="InterPro"/>
</dbReference>
<proteinExistence type="inferred from homology"/>
<comment type="subunit">
    <text evidence="3">Mammalian complex I is composed of 45 different subunits.</text>
</comment>
<evidence type="ECO:0000256" key="9">
    <source>
        <dbReference type="ARBA" id="ARBA00023128"/>
    </source>
</evidence>
<keyword evidence="10" id="KW-0472">Membrane</keyword>
<organism evidence="15 16">
    <name type="scientific">Acropora cervicornis</name>
    <name type="common">Staghorn coral</name>
    <dbReference type="NCBI Taxonomy" id="6130"/>
    <lineage>
        <taxon>Eukaryota</taxon>
        <taxon>Metazoa</taxon>
        <taxon>Cnidaria</taxon>
        <taxon>Anthozoa</taxon>
        <taxon>Hexacorallia</taxon>
        <taxon>Scleractinia</taxon>
        <taxon>Astrocoeniina</taxon>
        <taxon>Acroporidae</taxon>
        <taxon>Acropora</taxon>
    </lineage>
</organism>
<reference evidence="15" key="1">
    <citation type="journal article" date="2023" name="G3 (Bethesda)">
        <title>Whole genome assembly and annotation of the endangered Caribbean coral Acropora cervicornis.</title>
        <authorList>
            <person name="Selwyn J.D."/>
            <person name="Vollmer S.V."/>
        </authorList>
    </citation>
    <scope>NUCLEOTIDE SEQUENCE</scope>
    <source>
        <strain evidence="15">K2</strain>
    </source>
</reference>
<dbReference type="EMBL" id="JARQWQ010000092">
    <property type="protein sequence ID" value="KAK2551868.1"/>
    <property type="molecule type" value="Genomic_DNA"/>
</dbReference>
<dbReference type="Proteomes" id="UP001249851">
    <property type="component" value="Unassembled WGS sequence"/>
</dbReference>
<keyword evidence="8" id="KW-0249">Electron transport</keyword>
<evidence type="ECO:0000256" key="10">
    <source>
        <dbReference type="ARBA" id="ARBA00023136"/>
    </source>
</evidence>
<dbReference type="Pfam" id="PF05347">
    <property type="entry name" value="Complex1_LYR"/>
    <property type="match status" value="1"/>
</dbReference>
<evidence type="ECO:0000259" key="14">
    <source>
        <dbReference type="Pfam" id="PF05347"/>
    </source>
</evidence>
<evidence type="ECO:0000256" key="13">
    <source>
        <dbReference type="ARBA" id="ARBA00046116"/>
    </source>
</evidence>
<keyword evidence="16" id="KW-1185">Reference proteome</keyword>
<gene>
    <name evidence="15" type="ORF">P5673_027108</name>
</gene>
<accession>A0AAD9UVV7</accession>
<evidence type="ECO:0000313" key="15">
    <source>
        <dbReference type="EMBL" id="KAK2551868.1"/>
    </source>
</evidence>
<evidence type="ECO:0000256" key="6">
    <source>
        <dbReference type="ARBA" id="ARBA00022660"/>
    </source>
</evidence>
<evidence type="ECO:0000256" key="12">
    <source>
        <dbReference type="ARBA" id="ARBA00032352"/>
    </source>
</evidence>
<sequence>MPVIEKGIFVIHSFKCILSNFKSFFSLFSSALHTRHASLESQQRGKLALAVNITSHDSPVYLYLKMAAKQVAESAGKTVLKPLLSTSHVEARRRVMNLYRAWWREVPHTIQGYALEMTSKTGRAKVREEFMKNAHVQDIRVIDMLVIKGKMELEETHNLWKQKTHVMRYFKETEIPRKTEFLAKFFDGYD</sequence>
<name>A0AAD9UVV7_ACRCE</name>
<comment type="subcellular location">
    <subcellularLocation>
        <location evidence="1">Mitochondrion inner membrane</location>
        <topology evidence="1">Peripheral membrane protein</topology>
        <orientation evidence="1">Matrix side</orientation>
    </subcellularLocation>
</comment>
<evidence type="ECO:0000256" key="3">
    <source>
        <dbReference type="ARBA" id="ARBA00011790"/>
    </source>
</evidence>
<keyword evidence="5" id="KW-0813">Transport</keyword>
<evidence type="ECO:0000313" key="16">
    <source>
        <dbReference type="Proteomes" id="UP001249851"/>
    </source>
</evidence>
<evidence type="ECO:0000256" key="2">
    <source>
        <dbReference type="ARBA" id="ARBA00009508"/>
    </source>
</evidence>
<evidence type="ECO:0000256" key="4">
    <source>
        <dbReference type="ARBA" id="ARBA00016386"/>
    </source>
</evidence>
<evidence type="ECO:0000256" key="11">
    <source>
        <dbReference type="ARBA" id="ARBA00030213"/>
    </source>
</evidence>
<comment type="similarity">
    <text evidence="2">Belongs to the complex I LYR family.</text>
</comment>